<evidence type="ECO:0000313" key="2">
    <source>
        <dbReference type="EMBL" id="BDC00164.1"/>
    </source>
</evidence>
<organism evidence="2 3">
    <name type="scientific">Saccharolobus caldissimus</name>
    <dbReference type="NCBI Taxonomy" id="1702097"/>
    <lineage>
        <taxon>Archaea</taxon>
        <taxon>Thermoproteota</taxon>
        <taxon>Thermoprotei</taxon>
        <taxon>Sulfolobales</taxon>
        <taxon>Sulfolobaceae</taxon>
        <taxon>Saccharolobus</taxon>
    </lineage>
</organism>
<sequence>MVSLSDRLKPKENTISSYLVFSQSLSSIAPLGSAAAYLTYALTFSLASTFYAGIFGVLIYGLWVIIGYKYSKYIATTGGTYDFARTAAGNLIGKIAGWLYWISYAIYLPSATTYISAIILPSIFNIGNGIYIVEILIPIVMTILLLSGIKPPLFYALFTSLIEISLIVILAFKVISMEGIRYMPFDIFSSNFWSGALAVSFTLAGGGASFFLGYEAKGKEKQLVMRMF</sequence>
<keyword evidence="3" id="KW-1185">Reference proteome</keyword>
<keyword evidence="1" id="KW-0472">Membrane</keyword>
<feature type="transmembrane region" description="Helical" evidence="1">
    <location>
        <begin position="153"/>
        <end position="172"/>
    </location>
</feature>
<protein>
    <recommendedName>
        <fullName evidence="4">APC family permease</fullName>
    </recommendedName>
</protein>
<feature type="transmembrane region" description="Helical" evidence="1">
    <location>
        <begin position="46"/>
        <end position="66"/>
    </location>
</feature>
<reference evidence="2 3" key="1">
    <citation type="journal article" date="2022" name="Microbiol. Resour. Announc.">
        <title>Complete Genome Sequence of the Hyperthermophilic and Acidophilic Archaeon Saccharolobus caldissimus Strain HS-3T.</title>
        <authorList>
            <person name="Sakai H.D."/>
            <person name="Kurosawa N."/>
        </authorList>
    </citation>
    <scope>NUCLEOTIDE SEQUENCE [LARGE SCALE GENOMIC DNA]</scope>
    <source>
        <strain evidence="2 3">JCM32116</strain>
    </source>
</reference>
<evidence type="ECO:0000313" key="3">
    <source>
        <dbReference type="Proteomes" id="UP001319921"/>
    </source>
</evidence>
<feature type="transmembrane region" description="Helical" evidence="1">
    <location>
        <begin position="20"/>
        <end position="40"/>
    </location>
</feature>
<proteinExistence type="predicted"/>
<dbReference type="KEGG" id="scas:SACC_31800"/>
<gene>
    <name evidence="2" type="ORF">SACC_31800</name>
</gene>
<dbReference type="AlphaFoldDB" id="A0AAQ4CWI2"/>
<dbReference type="RefSeq" id="WP_229570873.1">
    <property type="nucleotide sequence ID" value="NZ_AP025226.1"/>
</dbReference>
<feature type="transmembrane region" description="Helical" evidence="1">
    <location>
        <begin position="126"/>
        <end position="146"/>
    </location>
</feature>
<evidence type="ECO:0000256" key="1">
    <source>
        <dbReference type="SAM" id="Phobius"/>
    </source>
</evidence>
<feature type="transmembrane region" description="Helical" evidence="1">
    <location>
        <begin position="192"/>
        <end position="214"/>
    </location>
</feature>
<dbReference type="Proteomes" id="UP001319921">
    <property type="component" value="Chromosome"/>
</dbReference>
<keyword evidence="1" id="KW-0812">Transmembrane</keyword>
<name>A0AAQ4CWI2_9CREN</name>
<dbReference type="Gene3D" id="1.20.1740.10">
    <property type="entry name" value="Amino acid/polyamine transporter I"/>
    <property type="match status" value="1"/>
</dbReference>
<keyword evidence="1" id="KW-1133">Transmembrane helix</keyword>
<dbReference type="EMBL" id="AP025226">
    <property type="protein sequence ID" value="BDC00164.1"/>
    <property type="molecule type" value="Genomic_DNA"/>
</dbReference>
<dbReference type="GeneID" id="68867903"/>
<feature type="transmembrane region" description="Helical" evidence="1">
    <location>
        <begin position="98"/>
        <end position="120"/>
    </location>
</feature>
<accession>A0AAQ4CWI2</accession>
<evidence type="ECO:0008006" key="4">
    <source>
        <dbReference type="Google" id="ProtNLM"/>
    </source>
</evidence>